<organism evidence="5 6">
    <name type="scientific">Roseivirga misakiensis</name>
    <dbReference type="NCBI Taxonomy" id="1563681"/>
    <lineage>
        <taxon>Bacteria</taxon>
        <taxon>Pseudomonadati</taxon>
        <taxon>Bacteroidota</taxon>
        <taxon>Cytophagia</taxon>
        <taxon>Cytophagales</taxon>
        <taxon>Roseivirgaceae</taxon>
        <taxon>Roseivirga</taxon>
    </lineage>
</organism>
<dbReference type="PROSITE" id="PS51790">
    <property type="entry name" value="MSRB"/>
    <property type="match status" value="1"/>
</dbReference>
<dbReference type="EMBL" id="MDGQ01000005">
    <property type="protein sequence ID" value="OEK04505.1"/>
    <property type="molecule type" value="Genomic_DNA"/>
</dbReference>
<sequence length="179" mass="20297">MKTKVILLSGLVIILATSFITLKGNKAVAQQDVQDKEKYEIQLSEEEWKKRLTPEQYYILRERGTERAGTGKLNKFYEKGTYYSAASLQPIFSSETKYNSYSGWPSFWNPISDDAIKLVKDTTFGMVRWEVVDSKSGSHLGHVFDDGPAPTGKRYCLNSAALIFVPEGEEPPKFKKDLK</sequence>
<dbReference type="AlphaFoldDB" id="A0A1E5SZG1"/>
<accession>A0A1E5SZG1</accession>
<proteinExistence type="predicted"/>
<dbReference type="PANTHER" id="PTHR10173">
    <property type="entry name" value="METHIONINE SULFOXIDE REDUCTASE"/>
    <property type="match status" value="1"/>
</dbReference>
<evidence type="ECO:0000256" key="2">
    <source>
        <dbReference type="ARBA" id="ARBA00023002"/>
    </source>
</evidence>
<dbReference type="Pfam" id="PF01641">
    <property type="entry name" value="SelR"/>
    <property type="match status" value="1"/>
</dbReference>
<evidence type="ECO:0000256" key="1">
    <source>
        <dbReference type="ARBA" id="ARBA00012499"/>
    </source>
</evidence>
<gene>
    <name evidence="5" type="ORF">BFP71_13630</name>
</gene>
<reference evidence="5 6" key="1">
    <citation type="submission" date="2016-08" db="EMBL/GenBank/DDBJ databases">
        <title>Draft genome of Fabibacter sp. strain SK-8.</title>
        <authorList>
            <person name="Wong S.-K."/>
            <person name="Hamasaki K."/>
            <person name="Yoshizawa S."/>
        </authorList>
    </citation>
    <scope>NUCLEOTIDE SEQUENCE [LARGE SCALE GENOMIC DNA]</scope>
    <source>
        <strain evidence="5 6">SK-8</strain>
    </source>
</reference>
<protein>
    <recommendedName>
        <fullName evidence="1">peptide-methionine (R)-S-oxide reductase</fullName>
        <ecNumber evidence="1">1.8.4.12</ecNumber>
    </recommendedName>
</protein>
<dbReference type="GO" id="GO:0005737">
    <property type="term" value="C:cytoplasm"/>
    <property type="evidence" value="ECO:0007669"/>
    <property type="project" value="TreeGrafter"/>
</dbReference>
<dbReference type="PANTHER" id="PTHR10173:SF52">
    <property type="entry name" value="METHIONINE-R-SULFOXIDE REDUCTASE B1"/>
    <property type="match status" value="1"/>
</dbReference>
<dbReference type="GO" id="GO:0030091">
    <property type="term" value="P:protein repair"/>
    <property type="evidence" value="ECO:0007669"/>
    <property type="project" value="InterPro"/>
</dbReference>
<evidence type="ECO:0000313" key="6">
    <source>
        <dbReference type="Proteomes" id="UP000095552"/>
    </source>
</evidence>
<dbReference type="GO" id="GO:0033743">
    <property type="term" value="F:peptide-methionine (R)-S-oxide reductase activity"/>
    <property type="evidence" value="ECO:0007669"/>
    <property type="project" value="UniProtKB-EC"/>
</dbReference>
<evidence type="ECO:0000256" key="3">
    <source>
        <dbReference type="ARBA" id="ARBA00048488"/>
    </source>
</evidence>
<comment type="catalytic activity">
    <reaction evidence="3">
        <text>L-methionyl-[protein] + [thioredoxin]-disulfide + H2O = L-methionyl-(R)-S-oxide-[protein] + [thioredoxin]-dithiol</text>
        <dbReference type="Rhea" id="RHEA:24164"/>
        <dbReference type="Rhea" id="RHEA-COMP:10698"/>
        <dbReference type="Rhea" id="RHEA-COMP:10700"/>
        <dbReference type="Rhea" id="RHEA-COMP:12313"/>
        <dbReference type="Rhea" id="RHEA-COMP:12314"/>
        <dbReference type="ChEBI" id="CHEBI:15377"/>
        <dbReference type="ChEBI" id="CHEBI:16044"/>
        <dbReference type="ChEBI" id="CHEBI:29950"/>
        <dbReference type="ChEBI" id="CHEBI:45764"/>
        <dbReference type="ChEBI" id="CHEBI:50058"/>
        <dbReference type="EC" id="1.8.4.12"/>
    </reaction>
</comment>
<dbReference type="NCBIfam" id="TIGR00357">
    <property type="entry name" value="peptide-methionine (R)-S-oxide reductase MsrB"/>
    <property type="match status" value="1"/>
</dbReference>
<evidence type="ECO:0000313" key="5">
    <source>
        <dbReference type="EMBL" id="OEK04505.1"/>
    </source>
</evidence>
<dbReference type="EC" id="1.8.4.12" evidence="1"/>
<keyword evidence="6" id="KW-1185">Reference proteome</keyword>
<feature type="domain" description="MsrB" evidence="4">
    <location>
        <begin position="45"/>
        <end position="167"/>
    </location>
</feature>
<dbReference type="InterPro" id="IPR028427">
    <property type="entry name" value="Met_Sox_Rdtase_MsrB"/>
</dbReference>
<dbReference type="RefSeq" id="WP_069836010.1">
    <property type="nucleotide sequence ID" value="NZ_MDGQ01000005.1"/>
</dbReference>
<dbReference type="InterPro" id="IPR002579">
    <property type="entry name" value="Met_Sox_Rdtase_MsrB_dom"/>
</dbReference>
<dbReference type="Gene3D" id="2.170.150.20">
    <property type="entry name" value="Peptide methionine sulfoxide reductase"/>
    <property type="match status" value="1"/>
</dbReference>
<evidence type="ECO:0000259" key="4">
    <source>
        <dbReference type="PROSITE" id="PS51790"/>
    </source>
</evidence>
<name>A0A1E5SZG1_9BACT</name>
<dbReference type="Proteomes" id="UP000095552">
    <property type="component" value="Unassembled WGS sequence"/>
</dbReference>
<comment type="caution">
    <text evidence="5">The sequence shown here is derived from an EMBL/GenBank/DDBJ whole genome shotgun (WGS) entry which is preliminary data.</text>
</comment>
<dbReference type="GO" id="GO:0006979">
    <property type="term" value="P:response to oxidative stress"/>
    <property type="evidence" value="ECO:0007669"/>
    <property type="project" value="InterPro"/>
</dbReference>
<dbReference type="STRING" id="1563681.BFP71_13630"/>
<keyword evidence="2" id="KW-0560">Oxidoreductase</keyword>
<dbReference type="OrthoDB" id="4174719at2"/>
<dbReference type="InterPro" id="IPR011057">
    <property type="entry name" value="Mss4-like_sf"/>
</dbReference>
<dbReference type="SUPFAM" id="SSF51316">
    <property type="entry name" value="Mss4-like"/>
    <property type="match status" value="1"/>
</dbReference>